<keyword evidence="14" id="KW-1185">Reference proteome</keyword>
<dbReference type="OrthoDB" id="255819at2759"/>
<dbReference type="SMR" id="A0A7I8XMW3"/>
<evidence type="ECO:0000313" key="13">
    <source>
        <dbReference type="EMBL" id="CAD5232407.1"/>
    </source>
</evidence>
<dbReference type="EMBL" id="CAJFDI010000005">
    <property type="protein sequence ID" value="CAD5232407.1"/>
    <property type="molecule type" value="Genomic_DNA"/>
</dbReference>
<dbReference type="GO" id="GO:0050178">
    <property type="term" value="F:phenylpyruvate tautomerase activity"/>
    <property type="evidence" value="ECO:0007669"/>
    <property type="project" value="UniProtKB-EC"/>
</dbReference>
<name>A0A7I8XMW3_BURXY</name>
<keyword evidence="3" id="KW-0202">Cytokine</keyword>
<dbReference type="Gene3D" id="3.30.429.10">
    <property type="entry name" value="Macrophage Migration Inhibitory Factor"/>
    <property type="match status" value="1"/>
</dbReference>
<evidence type="ECO:0000256" key="8">
    <source>
        <dbReference type="ARBA" id="ARBA00038932"/>
    </source>
</evidence>
<dbReference type="EMBL" id="CAJFCV020000005">
    <property type="protein sequence ID" value="CAG9124806.1"/>
    <property type="molecule type" value="Genomic_DNA"/>
</dbReference>
<dbReference type="AlphaFoldDB" id="A0A7I8XMW3"/>
<evidence type="ECO:0000256" key="9">
    <source>
        <dbReference type="ARBA" id="ARBA00039086"/>
    </source>
</evidence>
<evidence type="ECO:0000256" key="12">
    <source>
        <dbReference type="ARBA" id="ARBA00042730"/>
    </source>
</evidence>
<evidence type="ECO:0000256" key="10">
    <source>
        <dbReference type="ARBA" id="ARBA00041631"/>
    </source>
</evidence>
<dbReference type="PANTHER" id="PTHR11954">
    <property type="entry name" value="D-DOPACHROME DECARBOXYLASE"/>
    <property type="match status" value="1"/>
</dbReference>
<keyword evidence="5" id="KW-0413">Isomerase</keyword>
<dbReference type="PANTHER" id="PTHR11954:SF6">
    <property type="entry name" value="MACROPHAGE MIGRATION INHIBITORY FACTOR"/>
    <property type="match status" value="1"/>
</dbReference>
<dbReference type="GO" id="GO:0005125">
    <property type="term" value="F:cytokine activity"/>
    <property type="evidence" value="ECO:0007669"/>
    <property type="project" value="UniProtKB-KW"/>
</dbReference>
<evidence type="ECO:0000256" key="11">
    <source>
        <dbReference type="ARBA" id="ARBA00041912"/>
    </source>
</evidence>
<accession>A0A7I8XMW3</accession>
<evidence type="ECO:0000313" key="14">
    <source>
        <dbReference type="Proteomes" id="UP000659654"/>
    </source>
</evidence>
<protein>
    <recommendedName>
        <fullName evidence="12">L-dopachrome isomerase</fullName>
        <ecNumber evidence="9">5.3.2.1</ecNumber>
        <ecNumber evidence="8">5.3.3.12</ecNumber>
    </recommendedName>
    <alternativeName>
        <fullName evidence="10">L-dopachrome tautomerase</fullName>
    </alternativeName>
    <alternativeName>
        <fullName evidence="11">Phenylpyruvate tautomerase</fullName>
    </alternativeName>
</protein>
<comment type="caution">
    <text evidence="13">The sequence shown here is derived from an EMBL/GenBank/DDBJ whole genome shotgun (WGS) entry which is preliminary data.</text>
</comment>
<comment type="subcellular location">
    <subcellularLocation>
        <location evidence="1">Secreted</location>
    </subcellularLocation>
</comment>
<comment type="catalytic activity">
    <reaction evidence="7">
        <text>L-dopachrome = 5,6-dihydroxyindole-2-carboxylate</text>
        <dbReference type="Rhea" id="RHEA:13041"/>
        <dbReference type="ChEBI" id="CHEBI:16875"/>
        <dbReference type="ChEBI" id="CHEBI:57509"/>
        <dbReference type="EC" id="5.3.3.12"/>
    </reaction>
</comment>
<evidence type="ECO:0000256" key="3">
    <source>
        <dbReference type="ARBA" id="ARBA00022514"/>
    </source>
</evidence>
<dbReference type="EC" id="5.3.2.1" evidence="9"/>
<comment type="catalytic activity">
    <reaction evidence="6">
        <text>3-phenylpyruvate = enol-phenylpyruvate</text>
        <dbReference type="Rhea" id="RHEA:17097"/>
        <dbReference type="ChEBI" id="CHEBI:16815"/>
        <dbReference type="ChEBI" id="CHEBI:18005"/>
        <dbReference type="EC" id="5.3.2.1"/>
    </reaction>
</comment>
<dbReference type="SUPFAM" id="SSF55331">
    <property type="entry name" value="Tautomerase/MIF"/>
    <property type="match status" value="1"/>
</dbReference>
<dbReference type="GO" id="GO:0005615">
    <property type="term" value="C:extracellular space"/>
    <property type="evidence" value="ECO:0007669"/>
    <property type="project" value="UniProtKB-KW"/>
</dbReference>
<proteinExistence type="inferred from homology"/>
<evidence type="ECO:0000256" key="6">
    <source>
        <dbReference type="ARBA" id="ARBA00036735"/>
    </source>
</evidence>
<dbReference type="Proteomes" id="UP000582659">
    <property type="component" value="Unassembled WGS sequence"/>
</dbReference>
<evidence type="ECO:0000256" key="2">
    <source>
        <dbReference type="ARBA" id="ARBA00005851"/>
    </source>
</evidence>
<reference evidence="13" key="1">
    <citation type="submission" date="2020-09" db="EMBL/GenBank/DDBJ databases">
        <authorList>
            <person name="Kikuchi T."/>
        </authorList>
    </citation>
    <scope>NUCLEOTIDE SEQUENCE</scope>
    <source>
        <strain evidence="13">Ka4C1</strain>
    </source>
</reference>
<sequence>MPLIEVRTNVKKEKIPAGFLKRLSQKGSELSLKPESLILAQINPDQIMSFAGTEEPCATVTFRCIGNIKDPKQIHVIAAEINKFISTELGIKPERFYTLYHDLAEDDVAYTGLVFTELKKKLGL</sequence>
<dbReference type="GO" id="GO:0004167">
    <property type="term" value="F:dopachrome isomerase activity"/>
    <property type="evidence" value="ECO:0007669"/>
    <property type="project" value="UniProtKB-EC"/>
</dbReference>
<dbReference type="Proteomes" id="UP000659654">
    <property type="component" value="Unassembled WGS sequence"/>
</dbReference>
<evidence type="ECO:0000256" key="5">
    <source>
        <dbReference type="ARBA" id="ARBA00023235"/>
    </source>
</evidence>
<organism evidence="13 14">
    <name type="scientific">Bursaphelenchus xylophilus</name>
    <name type="common">Pinewood nematode worm</name>
    <name type="synonym">Aphelenchoides xylophilus</name>
    <dbReference type="NCBI Taxonomy" id="6326"/>
    <lineage>
        <taxon>Eukaryota</taxon>
        <taxon>Metazoa</taxon>
        <taxon>Ecdysozoa</taxon>
        <taxon>Nematoda</taxon>
        <taxon>Chromadorea</taxon>
        <taxon>Rhabditida</taxon>
        <taxon>Tylenchina</taxon>
        <taxon>Tylenchomorpha</taxon>
        <taxon>Aphelenchoidea</taxon>
        <taxon>Aphelenchoididae</taxon>
        <taxon>Bursaphelenchus</taxon>
    </lineage>
</organism>
<dbReference type="InterPro" id="IPR014347">
    <property type="entry name" value="Tautomerase/MIF_sf"/>
</dbReference>
<keyword evidence="4" id="KW-0964">Secreted</keyword>
<evidence type="ECO:0000256" key="1">
    <source>
        <dbReference type="ARBA" id="ARBA00004613"/>
    </source>
</evidence>
<gene>
    <name evidence="13" type="ORF">BXYJ_LOCUS12498</name>
</gene>
<evidence type="ECO:0000256" key="4">
    <source>
        <dbReference type="ARBA" id="ARBA00022525"/>
    </source>
</evidence>
<dbReference type="InterPro" id="IPR001398">
    <property type="entry name" value="Macrophage_inhib_fac"/>
</dbReference>
<comment type="similarity">
    <text evidence="2">Belongs to the MIF family.</text>
</comment>
<dbReference type="EC" id="5.3.3.12" evidence="8"/>
<evidence type="ECO:0000256" key="7">
    <source>
        <dbReference type="ARBA" id="ARBA00036823"/>
    </source>
</evidence>
<dbReference type="Pfam" id="PF01187">
    <property type="entry name" value="MIF"/>
    <property type="match status" value="1"/>
</dbReference>